<accession>A0A314YWN2</accession>
<evidence type="ECO:0000313" key="4">
    <source>
        <dbReference type="EMBL" id="PQP93815.1"/>
    </source>
</evidence>
<dbReference type="Proteomes" id="UP000250321">
    <property type="component" value="Unassembled WGS sequence"/>
</dbReference>
<protein>
    <submittedName>
        <fullName evidence="4">Putative polyamine transporter</fullName>
    </submittedName>
</protein>
<dbReference type="EMBL" id="PJQY01002434">
    <property type="protein sequence ID" value="PQP93815.1"/>
    <property type="molecule type" value="Genomic_DNA"/>
</dbReference>
<evidence type="ECO:0000313" key="5">
    <source>
        <dbReference type="Proteomes" id="UP000250321"/>
    </source>
</evidence>
<dbReference type="PANTHER" id="PTHR45826">
    <property type="entry name" value="POLYAMINE TRANSPORTER PUT1"/>
    <property type="match status" value="1"/>
</dbReference>
<dbReference type="InterPro" id="IPR044566">
    <property type="entry name" value="RMV1-like"/>
</dbReference>
<comment type="caution">
    <text evidence="4">The sequence shown here is derived from an EMBL/GenBank/DDBJ whole genome shotgun (WGS) entry which is preliminary data.</text>
</comment>
<keyword evidence="3" id="KW-1003">Cell membrane</keyword>
<dbReference type="PANTHER" id="PTHR45826:SF8">
    <property type="entry name" value="CATIONIC AMINO ACID TRANSPORTER"/>
    <property type="match status" value="1"/>
</dbReference>
<organism evidence="4 5">
    <name type="scientific">Prunus yedoensis var. nudiflora</name>
    <dbReference type="NCBI Taxonomy" id="2094558"/>
    <lineage>
        <taxon>Eukaryota</taxon>
        <taxon>Viridiplantae</taxon>
        <taxon>Streptophyta</taxon>
        <taxon>Embryophyta</taxon>
        <taxon>Tracheophyta</taxon>
        <taxon>Spermatophyta</taxon>
        <taxon>Magnoliopsida</taxon>
        <taxon>eudicotyledons</taxon>
        <taxon>Gunneridae</taxon>
        <taxon>Pentapetalae</taxon>
        <taxon>rosids</taxon>
        <taxon>fabids</taxon>
        <taxon>Rosales</taxon>
        <taxon>Rosaceae</taxon>
        <taxon>Amygdaloideae</taxon>
        <taxon>Amygdaleae</taxon>
        <taxon>Prunus</taxon>
    </lineage>
</organism>
<dbReference type="GO" id="GO:0022857">
    <property type="term" value="F:transmembrane transporter activity"/>
    <property type="evidence" value="ECO:0007669"/>
    <property type="project" value="InterPro"/>
</dbReference>
<dbReference type="OrthoDB" id="1745062at2759"/>
<keyword evidence="2" id="KW-0813">Transport</keyword>
<dbReference type="STRING" id="2094558.A0A314YWN2"/>
<dbReference type="GO" id="GO:0005886">
    <property type="term" value="C:plasma membrane"/>
    <property type="evidence" value="ECO:0007669"/>
    <property type="project" value="UniProtKB-SubCell"/>
</dbReference>
<proteinExistence type="predicted"/>
<evidence type="ECO:0000256" key="3">
    <source>
        <dbReference type="ARBA" id="ARBA00022475"/>
    </source>
</evidence>
<evidence type="ECO:0000256" key="1">
    <source>
        <dbReference type="ARBA" id="ARBA00004651"/>
    </source>
</evidence>
<sequence>MPSSPKPPILEDQILPLTTTTTITTHRKKLTLIPLIFLIYFEVAGGPYGEEPAVQAPDPFSPFSGSSSFLSSGVSLKLSSLLSSPQPSPAMAVLSSGLRELLVPSGAL</sequence>
<keyword evidence="5" id="KW-1185">Reference proteome</keyword>
<keyword evidence="3" id="KW-0472">Membrane</keyword>
<gene>
    <name evidence="4" type="ORF">Pyn_10025</name>
</gene>
<comment type="subcellular location">
    <subcellularLocation>
        <location evidence="1">Cell membrane</location>
        <topology evidence="1">Multi-pass membrane protein</topology>
    </subcellularLocation>
</comment>
<dbReference type="AlphaFoldDB" id="A0A314YWN2"/>
<reference evidence="4 5" key="1">
    <citation type="submission" date="2018-02" db="EMBL/GenBank/DDBJ databases">
        <title>Draft genome of wild Prunus yedoensis var. nudiflora.</title>
        <authorList>
            <person name="Baek S."/>
            <person name="Kim J.-H."/>
            <person name="Choi K."/>
            <person name="Kim G.-B."/>
            <person name="Cho A."/>
            <person name="Jang H."/>
            <person name="Shin C.-H."/>
            <person name="Yu H.-J."/>
            <person name="Mun J.-H."/>
        </authorList>
    </citation>
    <scope>NUCLEOTIDE SEQUENCE [LARGE SCALE GENOMIC DNA]</scope>
    <source>
        <strain evidence="5">cv. Jeju island</strain>
        <tissue evidence="4">Leaf</tissue>
    </source>
</reference>
<name>A0A314YWN2_PRUYE</name>
<evidence type="ECO:0000256" key="2">
    <source>
        <dbReference type="ARBA" id="ARBA00022448"/>
    </source>
</evidence>